<dbReference type="SUPFAM" id="SSF64518">
    <property type="entry name" value="Phase 1 flagellin"/>
    <property type="match status" value="1"/>
</dbReference>
<dbReference type="Pfam" id="PF06429">
    <property type="entry name" value="Flg_bbr_C"/>
    <property type="match status" value="1"/>
</dbReference>
<gene>
    <name evidence="10" type="primary">flgK</name>
    <name evidence="10" type="ORF">JQN70_13805</name>
</gene>
<evidence type="ECO:0000313" key="11">
    <source>
        <dbReference type="Proteomes" id="UP001430172"/>
    </source>
</evidence>
<name>A0ABS2CQX5_9MICO</name>
<proteinExistence type="inferred from homology"/>
<keyword evidence="5" id="KW-0964">Secreted</keyword>
<keyword evidence="10" id="KW-0282">Flagellum</keyword>
<dbReference type="InterPro" id="IPR002371">
    <property type="entry name" value="FlgK"/>
</dbReference>
<evidence type="ECO:0000256" key="5">
    <source>
        <dbReference type="ARBA" id="ARBA00022525"/>
    </source>
</evidence>
<feature type="domain" description="Flagellar basal-body/hook protein C-terminal" evidence="8">
    <location>
        <begin position="411"/>
        <end position="451"/>
    </location>
</feature>
<dbReference type="InterPro" id="IPR053927">
    <property type="entry name" value="FlgK_helical"/>
</dbReference>
<evidence type="ECO:0000256" key="3">
    <source>
        <dbReference type="ARBA" id="ARBA00009677"/>
    </source>
</evidence>
<protein>
    <recommendedName>
        <fullName evidence="4">Flagellar hook-associated protein 1</fullName>
    </recommendedName>
</protein>
<evidence type="ECO:0000256" key="6">
    <source>
        <dbReference type="ARBA" id="ARBA00023143"/>
    </source>
</evidence>
<dbReference type="InterPro" id="IPR010930">
    <property type="entry name" value="Flg_bb/hook_C_dom"/>
</dbReference>
<dbReference type="Pfam" id="PF00460">
    <property type="entry name" value="Flg_bb_rod"/>
    <property type="match status" value="1"/>
</dbReference>
<comment type="similarity">
    <text evidence="3">Belongs to the flagella basal body rod proteins family.</text>
</comment>
<keyword evidence="11" id="KW-1185">Reference proteome</keyword>
<organism evidence="10 11">
    <name type="scientific">Phycicoccus sonneratiae</name>
    <dbReference type="NCBI Taxonomy" id="2807628"/>
    <lineage>
        <taxon>Bacteria</taxon>
        <taxon>Bacillati</taxon>
        <taxon>Actinomycetota</taxon>
        <taxon>Actinomycetes</taxon>
        <taxon>Micrococcales</taxon>
        <taxon>Intrasporangiaceae</taxon>
        <taxon>Phycicoccus</taxon>
    </lineage>
</organism>
<comment type="subcellular location">
    <subcellularLocation>
        <location evidence="1">Bacterial flagellum</location>
    </subcellularLocation>
    <subcellularLocation>
        <location evidence="2">Secreted</location>
    </subcellularLocation>
</comment>
<evidence type="ECO:0000259" key="7">
    <source>
        <dbReference type="Pfam" id="PF00460"/>
    </source>
</evidence>
<dbReference type="EMBL" id="JAFDVD010000015">
    <property type="protein sequence ID" value="MBM6401469.1"/>
    <property type="molecule type" value="Genomic_DNA"/>
</dbReference>
<dbReference type="PANTHER" id="PTHR30033:SF1">
    <property type="entry name" value="FLAGELLAR HOOK-ASSOCIATED PROTEIN 1"/>
    <property type="match status" value="1"/>
</dbReference>
<dbReference type="PANTHER" id="PTHR30033">
    <property type="entry name" value="FLAGELLAR HOOK-ASSOCIATED PROTEIN 1"/>
    <property type="match status" value="1"/>
</dbReference>
<evidence type="ECO:0000256" key="2">
    <source>
        <dbReference type="ARBA" id="ARBA00004613"/>
    </source>
</evidence>
<dbReference type="NCBIfam" id="TIGR02492">
    <property type="entry name" value="flgK_ends"/>
    <property type="match status" value="1"/>
</dbReference>
<accession>A0ABS2CQX5</accession>
<keyword evidence="10" id="KW-0969">Cilium</keyword>
<keyword evidence="10" id="KW-0966">Cell projection</keyword>
<dbReference type="Proteomes" id="UP001430172">
    <property type="component" value="Unassembled WGS sequence"/>
</dbReference>
<sequence>MSSSSLSIGLSALQAAQRGLELAGQNISNVNTPGYTRQRLEQAAQASTDVPSMFGRTPATGEGVVVLGTTRIQDQLLEVRALQTRGASAAAGFVANGYSMVESAFGEPGDTGLQAGLAEFWSAWGDLATDPSSSAARTSVLEQGGRLAASFRELSGRLSTQWGGTREALNASVATANRLTADVAELNDAIRAAKVAGSSTAELEDRRGQLVSQLGSVVGAVAQPMDDGTVTLSVGGSVLVSGNHVSALGVSGPSTGPGTGSVSVVFAASGTPVTVSAGEVGGMLTTLADTIPSVMTRLDAVAAGVASTVNARQAAGYDATGSLGGAFFSGTTAASLQLAGLTAAGVAASSAPPPAADGSNADAMAASSELASGPDSLYRDLVVSVGVQVQGATRRADVQSALAGQAESARLGVSSVSVDEEMVSLLGYQHAYEAAARFVSVVDETLDTLMGMAR</sequence>
<dbReference type="RefSeq" id="WP_204131938.1">
    <property type="nucleotide sequence ID" value="NZ_JAFDVD010000015.1"/>
</dbReference>
<evidence type="ECO:0000259" key="8">
    <source>
        <dbReference type="Pfam" id="PF06429"/>
    </source>
</evidence>
<comment type="caution">
    <text evidence="10">The sequence shown here is derived from an EMBL/GenBank/DDBJ whole genome shotgun (WGS) entry which is preliminary data.</text>
</comment>
<evidence type="ECO:0000313" key="10">
    <source>
        <dbReference type="EMBL" id="MBM6401469.1"/>
    </source>
</evidence>
<feature type="domain" description="Flagellar hook-associated protein FlgK helical" evidence="9">
    <location>
        <begin position="99"/>
        <end position="328"/>
    </location>
</feature>
<reference evidence="10" key="1">
    <citation type="submission" date="2021-02" db="EMBL/GenBank/DDBJ databases">
        <title>Phycicoccus sp. MQZ13P-5T, whole genome shotgun sequence.</title>
        <authorList>
            <person name="Tuo L."/>
        </authorList>
    </citation>
    <scope>NUCLEOTIDE SEQUENCE</scope>
    <source>
        <strain evidence="10">MQZ13P-5</strain>
    </source>
</reference>
<keyword evidence="6" id="KW-0975">Bacterial flagellum</keyword>
<evidence type="ECO:0000259" key="9">
    <source>
        <dbReference type="Pfam" id="PF22638"/>
    </source>
</evidence>
<evidence type="ECO:0000256" key="1">
    <source>
        <dbReference type="ARBA" id="ARBA00004365"/>
    </source>
</evidence>
<dbReference type="InterPro" id="IPR001444">
    <property type="entry name" value="Flag_bb_rod_N"/>
</dbReference>
<dbReference type="Pfam" id="PF22638">
    <property type="entry name" value="FlgK_D1"/>
    <property type="match status" value="1"/>
</dbReference>
<feature type="domain" description="Flagellar basal body rod protein N-terminal" evidence="7">
    <location>
        <begin position="7"/>
        <end position="36"/>
    </location>
</feature>
<evidence type="ECO:0000256" key="4">
    <source>
        <dbReference type="ARBA" id="ARBA00016244"/>
    </source>
</evidence>